<evidence type="ECO:0000313" key="1">
    <source>
        <dbReference type="EMBL" id="KAK0047386.1"/>
    </source>
</evidence>
<proteinExistence type="predicted"/>
<keyword evidence="2" id="KW-1185">Reference proteome</keyword>
<dbReference type="Proteomes" id="UP001233172">
    <property type="component" value="Unassembled WGS sequence"/>
</dbReference>
<protein>
    <submittedName>
        <fullName evidence="1">Uncharacterized protein</fullName>
    </submittedName>
</protein>
<dbReference type="EMBL" id="JASAOG010000152">
    <property type="protein sequence ID" value="KAK0047386.1"/>
    <property type="molecule type" value="Genomic_DNA"/>
</dbReference>
<sequence length="62" mass="6851">RSADNSDKLDPIDVIPPRDFHASLLRSQTDRRSPSVSSARSLGDTTLGWCCLEQSPPQWPSV</sequence>
<name>A0AAD8B3L3_BIOPF</name>
<gene>
    <name evidence="1" type="ORF">Bpfe_023238</name>
</gene>
<feature type="non-terminal residue" evidence="1">
    <location>
        <position position="1"/>
    </location>
</feature>
<accession>A0AAD8B3L3</accession>
<organism evidence="1 2">
    <name type="scientific">Biomphalaria pfeifferi</name>
    <name type="common">Bloodfluke planorb</name>
    <name type="synonym">Freshwater snail</name>
    <dbReference type="NCBI Taxonomy" id="112525"/>
    <lineage>
        <taxon>Eukaryota</taxon>
        <taxon>Metazoa</taxon>
        <taxon>Spiralia</taxon>
        <taxon>Lophotrochozoa</taxon>
        <taxon>Mollusca</taxon>
        <taxon>Gastropoda</taxon>
        <taxon>Heterobranchia</taxon>
        <taxon>Euthyneura</taxon>
        <taxon>Panpulmonata</taxon>
        <taxon>Hygrophila</taxon>
        <taxon>Lymnaeoidea</taxon>
        <taxon>Planorbidae</taxon>
        <taxon>Biomphalaria</taxon>
    </lineage>
</organism>
<evidence type="ECO:0000313" key="2">
    <source>
        <dbReference type="Proteomes" id="UP001233172"/>
    </source>
</evidence>
<reference evidence="1" key="1">
    <citation type="journal article" date="2023" name="PLoS Negl. Trop. Dis.">
        <title>A genome sequence for Biomphalaria pfeifferi, the major vector snail for the human-infecting parasite Schistosoma mansoni.</title>
        <authorList>
            <person name="Bu L."/>
            <person name="Lu L."/>
            <person name="Laidemitt M.R."/>
            <person name="Zhang S.M."/>
            <person name="Mutuku M."/>
            <person name="Mkoji G."/>
            <person name="Steinauer M."/>
            <person name="Loker E.S."/>
        </authorList>
    </citation>
    <scope>NUCLEOTIDE SEQUENCE</scope>
    <source>
        <strain evidence="1">KasaAsao</strain>
    </source>
</reference>
<dbReference type="AlphaFoldDB" id="A0AAD8B3L3"/>
<comment type="caution">
    <text evidence="1">The sequence shown here is derived from an EMBL/GenBank/DDBJ whole genome shotgun (WGS) entry which is preliminary data.</text>
</comment>
<reference evidence="1" key="2">
    <citation type="submission" date="2023-04" db="EMBL/GenBank/DDBJ databases">
        <authorList>
            <person name="Bu L."/>
            <person name="Lu L."/>
            <person name="Laidemitt M.R."/>
            <person name="Zhang S.M."/>
            <person name="Mutuku M."/>
            <person name="Mkoji G."/>
            <person name="Steinauer M."/>
            <person name="Loker E.S."/>
        </authorList>
    </citation>
    <scope>NUCLEOTIDE SEQUENCE</scope>
    <source>
        <strain evidence="1">KasaAsao</strain>
        <tissue evidence="1">Whole Snail</tissue>
    </source>
</reference>